<dbReference type="EMBL" id="KL897391">
    <property type="protein sequence ID" value="KGL84464.1"/>
    <property type="molecule type" value="Genomic_DNA"/>
</dbReference>
<organism evidence="1 2">
    <name type="scientific">Tinamus guttatus</name>
    <name type="common">White-throated tinamou</name>
    <dbReference type="NCBI Taxonomy" id="94827"/>
    <lineage>
        <taxon>Eukaryota</taxon>
        <taxon>Metazoa</taxon>
        <taxon>Chordata</taxon>
        <taxon>Craniata</taxon>
        <taxon>Vertebrata</taxon>
        <taxon>Euteleostomi</taxon>
        <taxon>Archelosauria</taxon>
        <taxon>Archosauria</taxon>
        <taxon>Dinosauria</taxon>
        <taxon>Saurischia</taxon>
        <taxon>Theropoda</taxon>
        <taxon>Coelurosauria</taxon>
        <taxon>Aves</taxon>
        <taxon>Palaeognathae</taxon>
        <taxon>Tinamiformes</taxon>
        <taxon>Tinamidae</taxon>
        <taxon>Tinamus</taxon>
    </lineage>
</organism>
<protein>
    <submittedName>
        <fullName evidence="1">Uncharacterized protein</fullName>
    </submittedName>
</protein>
<evidence type="ECO:0000313" key="1">
    <source>
        <dbReference type="EMBL" id="KGL84464.1"/>
    </source>
</evidence>
<evidence type="ECO:0000313" key="2">
    <source>
        <dbReference type="Proteomes" id="UP000053641"/>
    </source>
</evidence>
<proteinExistence type="predicted"/>
<keyword evidence="2" id="KW-1185">Reference proteome</keyword>
<gene>
    <name evidence="1" type="ORF">N309_05501</name>
</gene>
<reference evidence="1 2" key="1">
    <citation type="submission" date="2014-06" db="EMBL/GenBank/DDBJ databases">
        <title>Genome evolution of avian class.</title>
        <authorList>
            <person name="Zhang G."/>
            <person name="Li C."/>
        </authorList>
    </citation>
    <scope>NUCLEOTIDE SEQUENCE [LARGE SCALE GENOMIC DNA]</scope>
    <source>
        <strain evidence="1">BGI_N309</strain>
    </source>
</reference>
<feature type="non-terminal residue" evidence="1">
    <location>
        <position position="158"/>
    </location>
</feature>
<name>A0A099ZQ15_TINGU</name>
<sequence length="158" mass="16229">VGQRVALVDGHRVGDAVPGVHDDAGGAAGGVKGQHGLDGDIHGRCVEGLKHDLCHLLTVGLGVEGCLGEQHGVLLRRHTQLIVEGVVPDLLHVIPVGDDAVLDGVLEREDAALALRLVTHIAVLLAHAHHDALVPRASHDGREDGAGGIVASEACLAH</sequence>
<feature type="non-terminal residue" evidence="1">
    <location>
        <position position="1"/>
    </location>
</feature>
<dbReference type="Proteomes" id="UP000053641">
    <property type="component" value="Unassembled WGS sequence"/>
</dbReference>
<dbReference type="AlphaFoldDB" id="A0A099ZQ15"/>
<accession>A0A099ZQ15</accession>